<proteinExistence type="predicted"/>
<reference evidence="1" key="1">
    <citation type="submission" date="2017-06" db="EMBL/GenBank/DDBJ databases">
        <authorList>
            <person name="Assis F.L."/>
            <person name="Abrahao J.S."/>
            <person name="Silva L."/>
            <person name="Khalil J.B."/>
            <person name="Rodrigues R."/>
            <person name="Silva L.S."/>
            <person name="Boratto P."/>
            <person name="Andrade M."/>
            <person name="Kroon E.G."/>
            <person name="Ribeiro B."/>
            <person name="Bergier I."/>
            <person name="Seligmann H."/>
            <person name="Ghigo E."/>
            <person name="Colson P."/>
            <person name="Levasseur A."/>
            <person name="Raoult D."/>
            <person name="Scola B.L."/>
        </authorList>
    </citation>
    <scope>NUCLEOTIDE SEQUENCE</scope>
    <source>
        <strain evidence="1">Deep ocean</strain>
    </source>
</reference>
<dbReference type="InterPro" id="IPR036770">
    <property type="entry name" value="Ankyrin_rpt-contain_sf"/>
</dbReference>
<sequence length="184" mass="20832">MEINRINKVIIDFSEIDNIINSDKDEANRFFLDLCRYGKNIKTIKYLVDAGIDPRQNDDQAFVNACLSGDFDVISYLVNHCGANVNAQNGKGIINVIGNLSKKSIKLLLENGAILSENIINEAIKNDDMASIEAFIEHGIDPYKIALIYWKYVSRFSCFDIEIMSFLIKNNVDLNQSLSLFLKK</sequence>
<reference evidence="1" key="2">
    <citation type="journal article" date="2018" name="Nat. Commun.">
        <title>Tailed giant Tupanvirus possesses the most complete translational apparatus of the known virosphere.</title>
        <authorList>
            <person name="Abrahao J."/>
            <person name="Silva L."/>
            <person name="Silva L.S."/>
            <person name="Khalil J.Y.B."/>
            <person name="Rodrigues R."/>
            <person name="Arantes T."/>
            <person name="Assis F."/>
            <person name="Boratto P."/>
            <person name="Andrade M."/>
            <person name="Kroon E.G."/>
            <person name="Ribeiro B."/>
            <person name="Bergier I."/>
            <person name="Seligmann H."/>
            <person name="Ghigo E."/>
            <person name="Colson P."/>
            <person name="Levasseur A."/>
            <person name="Kroemer G."/>
            <person name="Raoult D."/>
            <person name="La Scola B."/>
        </authorList>
    </citation>
    <scope>NUCLEOTIDE SEQUENCE [LARGE SCALE GENOMIC DNA]</scope>
    <source>
        <strain evidence="1">Deep ocean</strain>
    </source>
</reference>
<dbReference type="KEGG" id="vg:80517401"/>
<name>A0A6N1NFS5_9VIRU</name>
<evidence type="ECO:0000313" key="1">
    <source>
        <dbReference type="EMBL" id="QKU34095.1"/>
    </source>
</evidence>
<dbReference type="Gene3D" id="1.25.40.20">
    <property type="entry name" value="Ankyrin repeat-containing domain"/>
    <property type="match status" value="1"/>
</dbReference>
<accession>A0A6N1NFS5</accession>
<dbReference type="Pfam" id="PF13606">
    <property type="entry name" value="Ank_3"/>
    <property type="match status" value="1"/>
</dbReference>
<dbReference type="SUPFAM" id="SSF48403">
    <property type="entry name" value="Ankyrin repeat"/>
    <property type="match status" value="1"/>
</dbReference>
<dbReference type="InterPro" id="IPR002110">
    <property type="entry name" value="Ankyrin_rpt"/>
</dbReference>
<evidence type="ECO:0008006" key="2">
    <source>
        <dbReference type="Google" id="ProtNLM"/>
    </source>
</evidence>
<dbReference type="EMBL" id="MF405918">
    <property type="protein sequence ID" value="QKU34095.1"/>
    <property type="molecule type" value="Genomic_DNA"/>
</dbReference>
<dbReference type="GeneID" id="80517401"/>
<dbReference type="RefSeq" id="YP_010780710.1">
    <property type="nucleotide sequence ID" value="NC_075038.1"/>
</dbReference>
<protein>
    <recommendedName>
        <fullName evidence="2">Ankyrin repeat protein</fullName>
    </recommendedName>
</protein>
<organism evidence="1">
    <name type="scientific">Tupanvirus deep ocean</name>
    <dbReference type="NCBI Taxonomy" id="2126984"/>
    <lineage>
        <taxon>Viruses</taxon>
        <taxon>Varidnaviria</taxon>
        <taxon>Bamfordvirae</taxon>
        <taxon>Nucleocytoviricota</taxon>
        <taxon>Megaviricetes</taxon>
        <taxon>Imitervirales</taxon>
        <taxon>Mimiviridae</taxon>
        <taxon>Megamimivirinae</taxon>
        <taxon>Tupanvirus</taxon>
        <taxon>Tupanvirus altamarinense</taxon>
    </lineage>
</organism>